<comment type="caution">
    <text evidence="1">The sequence shown here is derived from an EMBL/GenBank/DDBJ whole genome shotgun (WGS) entry which is preliminary data.</text>
</comment>
<organism evidence="1 2">
    <name type="scientific">Leucogyrophana mollusca</name>
    <dbReference type="NCBI Taxonomy" id="85980"/>
    <lineage>
        <taxon>Eukaryota</taxon>
        <taxon>Fungi</taxon>
        <taxon>Dikarya</taxon>
        <taxon>Basidiomycota</taxon>
        <taxon>Agaricomycotina</taxon>
        <taxon>Agaricomycetes</taxon>
        <taxon>Agaricomycetidae</taxon>
        <taxon>Boletales</taxon>
        <taxon>Boletales incertae sedis</taxon>
        <taxon>Leucogyrophana</taxon>
    </lineage>
</organism>
<evidence type="ECO:0000313" key="1">
    <source>
        <dbReference type="EMBL" id="KAH7925083.1"/>
    </source>
</evidence>
<reference evidence="1" key="1">
    <citation type="journal article" date="2021" name="New Phytol.">
        <title>Evolutionary innovations through gain and loss of genes in the ectomycorrhizal Boletales.</title>
        <authorList>
            <person name="Wu G."/>
            <person name="Miyauchi S."/>
            <person name="Morin E."/>
            <person name="Kuo A."/>
            <person name="Drula E."/>
            <person name="Varga T."/>
            <person name="Kohler A."/>
            <person name="Feng B."/>
            <person name="Cao Y."/>
            <person name="Lipzen A."/>
            <person name="Daum C."/>
            <person name="Hundley H."/>
            <person name="Pangilinan J."/>
            <person name="Johnson J."/>
            <person name="Barry K."/>
            <person name="LaButti K."/>
            <person name="Ng V."/>
            <person name="Ahrendt S."/>
            <person name="Min B."/>
            <person name="Choi I.G."/>
            <person name="Park H."/>
            <person name="Plett J.M."/>
            <person name="Magnuson J."/>
            <person name="Spatafora J.W."/>
            <person name="Nagy L.G."/>
            <person name="Henrissat B."/>
            <person name="Grigoriev I.V."/>
            <person name="Yang Z.L."/>
            <person name="Xu J."/>
            <person name="Martin F.M."/>
        </authorList>
    </citation>
    <scope>NUCLEOTIDE SEQUENCE</scope>
    <source>
        <strain evidence="1">KUC20120723A-06</strain>
    </source>
</reference>
<dbReference type="Proteomes" id="UP000790709">
    <property type="component" value="Unassembled WGS sequence"/>
</dbReference>
<accession>A0ACB8BII3</accession>
<sequence length="171" mass="19148">MLLRTLVRLPAQVTIPPPAIRQPQYRCVCMSDRQPTSPLFYMPPLPGIVQPPPFIAPGSYDFVREPPSYPTFPPIEWPPALDEPFVPDPPSPSPSLPSLQPQPLPEAEHQASPPPHPAPEISELYYRLENERRRAHKRGQRDNVTSPSGAEQYTIIAPPPSPSRPRVGLHR</sequence>
<evidence type="ECO:0000313" key="2">
    <source>
        <dbReference type="Proteomes" id="UP000790709"/>
    </source>
</evidence>
<protein>
    <submittedName>
        <fullName evidence="1">Uncharacterized protein</fullName>
    </submittedName>
</protein>
<gene>
    <name evidence="1" type="ORF">BV22DRAFT_460656</name>
</gene>
<dbReference type="EMBL" id="MU266409">
    <property type="protein sequence ID" value="KAH7925083.1"/>
    <property type="molecule type" value="Genomic_DNA"/>
</dbReference>
<keyword evidence="2" id="KW-1185">Reference proteome</keyword>
<proteinExistence type="predicted"/>
<name>A0ACB8BII3_9AGAM</name>